<protein>
    <recommendedName>
        <fullName evidence="8">Protein kinase domain-containing protein</fullName>
    </recommendedName>
</protein>
<sequence>MYPYEPVGECIAATDDRITVWGHVGTTRCCQYALKSLSQALALEAADSQEIFLSEEQVQSCSSLLQAQNSFSLSSCSLDTLLRESGKCSNLTMSSFNNSSYRDRFNSVISNCSQFDAPNFYNRCGACTQEISNMIDYVVSDLQVKDNDTENMMCSIATVVAVASSGIRNKTFVGELYRCLPALDFIADTAYIEHKHKRSYVNTILVALVAMSGLILAVILVKFLQSQNSDKNSEKDNPTEGRMQGKVIDKWSGLYKFTKAEIEKAINYGNTKVCLGSGSAGQVYQGVLPSGQLVAIKHIFKTAMLESFTWEVEGLSRIRHVNLVGLFGYCDEDGEKYLVYEYCSNGNLAHNLLRNDSVLSWATRVNILRDCAVALRFLHTHPDGCIVHRDIKLTNILLTENMKPKLADFGLAKLLKMEESKVFTDVRGTIGYMDPEYIVHAKLTCASDIYSFGIVALQLLSGRKVIELDIQARDSLTKRAKDVVNGKRPIDDIIDSRLKGELNLGDFESILQVAVLCVASSSKGRPTIKDLVEEMDRACSNTSGMAARTRKVTHMQSISVSLSSEMSEVTYLVCITGTEAKTSNMRSYNDSSSRIGDWELEEEFLMDTETHRRSLEQGKNIDYGALNPDRPACNASAGKPYSGNCVPASSGNKHGRGCEIYDHCRSGHH</sequence>
<evidence type="ECO:0000256" key="4">
    <source>
        <dbReference type="ARBA" id="ARBA00022741"/>
    </source>
</evidence>
<dbReference type="InterPro" id="IPR043891">
    <property type="entry name" value="SPARK"/>
</dbReference>
<keyword evidence="7" id="KW-1133">Transmembrane helix</keyword>
<feature type="transmembrane region" description="Helical" evidence="7">
    <location>
        <begin position="204"/>
        <end position="224"/>
    </location>
</feature>
<dbReference type="Gene3D" id="1.10.510.10">
    <property type="entry name" value="Transferase(Phosphotransferase) domain 1"/>
    <property type="match status" value="1"/>
</dbReference>
<dbReference type="GO" id="GO:0005179">
    <property type="term" value="F:hormone activity"/>
    <property type="evidence" value="ECO:0007669"/>
    <property type="project" value="UniProtKB-KW"/>
</dbReference>
<dbReference type="InterPro" id="IPR008271">
    <property type="entry name" value="Ser/Thr_kinase_AS"/>
</dbReference>
<keyword evidence="3" id="KW-0732">Signal</keyword>
<evidence type="ECO:0000256" key="1">
    <source>
        <dbReference type="ARBA" id="ARBA00009178"/>
    </source>
</evidence>
<evidence type="ECO:0000259" key="8">
    <source>
        <dbReference type="PROSITE" id="PS50011"/>
    </source>
</evidence>
<evidence type="ECO:0000256" key="3">
    <source>
        <dbReference type="ARBA" id="ARBA00022729"/>
    </source>
</evidence>
<keyword evidence="7" id="KW-0472">Membrane</keyword>
<evidence type="ECO:0000256" key="5">
    <source>
        <dbReference type="ARBA" id="ARBA00022840"/>
    </source>
</evidence>
<dbReference type="PANTHER" id="PTHR47989">
    <property type="entry name" value="OS01G0750732 PROTEIN"/>
    <property type="match status" value="1"/>
</dbReference>
<dbReference type="InterPro" id="IPR000719">
    <property type="entry name" value="Prot_kinase_dom"/>
</dbReference>
<proteinExistence type="inferred from homology"/>
<dbReference type="Pfam" id="PF19160">
    <property type="entry name" value="SPARK"/>
    <property type="match status" value="1"/>
</dbReference>
<dbReference type="PANTHER" id="PTHR47989:SF4">
    <property type="entry name" value="PROTEIN KINASE DOMAIN-CONTAINING PROTEIN"/>
    <property type="match status" value="1"/>
</dbReference>
<dbReference type="Pfam" id="PF05498">
    <property type="entry name" value="RALF"/>
    <property type="match status" value="1"/>
</dbReference>
<dbReference type="FunFam" id="1.10.510.10:FF:000530">
    <property type="entry name" value="probable receptor-like protein kinase At5g59700"/>
    <property type="match status" value="1"/>
</dbReference>
<keyword evidence="7" id="KW-0812">Transmembrane</keyword>
<dbReference type="PROSITE" id="PS00108">
    <property type="entry name" value="PROTEIN_KINASE_ST"/>
    <property type="match status" value="1"/>
</dbReference>
<gene>
    <name evidence="9" type="ORF">CB5_LOCUS3479</name>
</gene>
<keyword evidence="4" id="KW-0547">Nucleotide-binding</keyword>
<dbReference type="PROSITE" id="PS50011">
    <property type="entry name" value="PROTEIN_KINASE_DOM"/>
    <property type="match status" value="1"/>
</dbReference>
<organism evidence="9">
    <name type="scientific">Ananas comosus var. bracteatus</name>
    <name type="common">red pineapple</name>
    <dbReference type="NCBI Taxonomy" id="296719"/>
    <lineage>
        <taxon>Eukaryota</taxon>
        <taxon>Viridiplantae</taxon>
        <taxon>Streptophyta</taxon>
        <taxon>Embryophyta</taxon>
        <taxon>Tracheophyta</taxon>
        <taxon>Spermatophyta</taxon>
        <taxon>Magnoliopsida</taxon>
        <taxon>Liliopsida</taxon>
        <taxon>Poales</taxon>
        <taxon>Bromeliaceae</taxon>
        <taxon>Bromelioideae</taxon>
        <taxon>Ananas</taxon>
    </lineage>
</organism>
<dbReference type="Pfam" id="PF00069">
    <property type="entry name" value="Pkinase"/>
    <property type="match status" value="1"/>
</dbReference>
<dbReference type="Gene3D" id="3.30.200.20">
    <property type="entry name" value="Phosphorylase Kinase, domain 1"/>
    <property type="match status" value="1"/>
</dbReference>
<evidence type="ECO:0000256" key="6">
    <source>
        <dbReference type="ARBA" id="ARBA00023157"/>
    </source>
</evidence>
<dbReference type="AlphaFoldDB" id="A0A6V7NP05"/>
<evidence type="ECO:0000256" key="2">
    <source>
        <dbReference type="ARBA" id="ARBA00022702"/>
    </source>
</evidence>
<accession>A0A6V7NP05</accession>
<keyword evidence="6" id="KW-1015">Disulfide bond</keyword>
<dbReference type="GO" id="GO:0004672">
    <property type="term" value="F:protein kinase activity"/>
    <property type="evidence" value="ECO:0007669"/>
    <property type="project" value="InterPro"/>
</dbReference>
<evidence type="ECO:0000313" key="9">
    <source>
        <dbReference type="EMBL" id="CAD1820268.1"/>
    </source>
</evidence>
<comment type="similarity">
    <text evidence="1">Belongs to the plant rapid alkalinization factor (RALF) family.</text>
</comment>
<name>A0A6V7NP05_ANACO</name>
<feature type="domain" description="Protein kinase" evidence="8">
    <location>
        <begin position="269"/>
        <end position="538"/>
    </location>
</feature>
<dbReference type="EMBL" id="LR862140">
    <property type="protein sequence ID" value="CAD1820268.1"/>
    <property type="molecule type" value="Genomic_DNA"/>
</dbReference>
<keyword evidence="5" id="KW-0067">ATP-binding</keyword>
<reference evidence="9" key="1">
    <citation type="submission" date="2020-07" db="EMBL/GenBank/DDBJ databases">
        <authorList>
            <person name="Lin J."/>
        </authorList>
    </citation>
    <scope>NUCLEOTIDE SEQUENCE</scope>
</reference>
<dbReference type="InterPro" id="IPR011009">
    <property type="entry name" value="Kinase-like_dom_sf"/>
</dbReference>
<dbReference type="SUPFAM" id="SSF56112">
    <property type="entry name" value="Protein kinase-like (PK-like)"/>
    <property type="match status" value="1"/>
</dbReference>
<dbReference type="SMART" id="SM00220">
    <property type="entry name" value="S_TKc"/>
    <property type="match status" value="1"/>
</dbReference>
<keyword evidence="2" id="KW-0372">Hormone</keyword>
<evidence type="ECO:0000256" key="7">
    <source>
        <dbReference type="SAM" id="Phobius"/>
    </source>
</evidence>
<dbReference type="InterPro" id="IPR008801">
    <property type="entry name" value="RALF"/>
</dbReference>
<dbReference type="GO" id="GO:0005524">
    <property type="term" value="F:ATP binding"/>
    <property type="evidence" value="ECO:0007669"/>
    <property type="project" value="UniProtKB-KW"/>
</dbReference>